<evidence type="ECO:0000256" key="2">
    <source>
        <dbReference type="ARBA" id="ARBA00022527"/>
    </source>
</evidence>
<keyword evidence="3" id="KW-0812">Transmembrane</keyword>
<evidence type="ECO:0000256" key="3">
    <source>
        <dbReference type="ARBA" id="ARBA00022692"/>
    </source>
</evidence>
<name>A0A9I9DFW8_CUCME</name>
<evidence type="ECO:0000256" key="5">
    <source>
        <dbReference type="ARBA" id="ARBA00022989"/>
    </source>
</evidence>
<evidence type="ECO:0000256" key="1">
    <source>
        <dbReference type="ARBA" id="ARBA00004479"/>
    </source>
</evidence>
<sequence>MECRFLKWFGARKNPKDNEGVKQISSKEIHFPDWIYNNVTQSEIDSGGWWDNTKEEEEIVRKMLMVVGLLQCIQTLPDDRPSMHDRCSCSVGRGQC</sequence>
<dbReference type="EnsemblPlants" id="MELO3C018016.2.1">
    <property type="protein sequence ID" value="MELO3C018016.2.1"/>
    <property type="gene ID" value="MELO3C018016.2"/>
</dbReference>
<keyword evidence="4" id="KW-0732">Signal</keyword>
<dbReference type="GO" id="GO:0016020">
    <property type="term" value="C:membrane"/>
    <property type="evidence" value="ECO:0007669"/>
    <property type="project" value="UniProtKB-SubCell"/>
</dbReference>
<dbReference type="InterPro" id="IPR045874">
    <property type="entry name" value="LRK10/LRL21-25-like"/>
</dbReference>
<accession>A0A9I9DFW8</accession>
<evidence type="ECO:0000256" key="4">
    <source>
        <dbReference type="ARBA" id="ARBA00022729"/>
    </source>
</evidence>
<keyword evidence="5" id="KW-1133">Transmembrane helix</keyword>
<evidence type="ECO:0000313" key="8">
    <source>
        <dbReference type="EnsemblPlants" id="MELO3C018016.2.1"/>
    </source>
</evidence>
<dbReference type="Gramene" id="MELO3C018016.2.1">
    <property type="protein sequence ID" value="MELO3C018016.2.1"/>
    <property type="gene ID" value="MELO3C018016.2"/>
</dbReference>
<keyword evidence="7" id="KW-0325">Glycoprotein</keyword>
<evidence type="ECO:0000256" key="6">
    <source>
        <dbReference type="ARBA" id="ARBA00023136"/>
    </source>
</evidence>
<proteinExistence type="predicted"/>
<evidence type="ECO:0000256" key="7">
    <source>
        <dbReference type="ARBA" id="ARBA00023180"/>
    </source>
</evidence>
<reference evidence="8" key="1">
    <citation type="submission" date="2023-03" db="UniProtKB">
        <authorList>
            <consortium name="EnsemblPlants"/>
        </authorList>
    </citation>
    <scope>IDENTIFICATION</scope>
</reference>
<organism evidence="8">
    <name type="scientific">Cucumis melo</name>
    <name type="common">Muskmelon</name>
    <dbReference type="NCBI Taxonomy" id="3656"/>
    <lineage>
        <taxon>Eukaryota</taxon>
        <taxon>Viridiplantae</taxon>
        <taxon>Streptophyta</taxon>
        <taxon>Embryophyta</taxon>
        <taxon>Tracheophyta</taxon>
        <taxon>Spermatophyta</taxon>
        <taxon>Magnoliopsida</taxon>
        <taxon>eudicotyledons</taxon>
        <taxon>Gunneridae</taxon>
        <taxon>Pentapetalae</taxon>
        <taxon>rosids</taxon>
        <taxon>fabids</taxon>
        <taxon>Cucurbitales</taxon>
        <taxon>Cucurbitaceae</taxon>
        <taxon>Benincaseae</taxon>
        <taxon>Cucumis</taxon>
    </lineage>
</organism>
<dbReference type="AlphaFoldDB" id="A0A9I9DFW8"/>
<keyword evidence="2" id="KW-0808">Transferase</keyword>
<keyword evidence="6" id="KW-0472">Membrane</keyword>
<dbReference type="PANTHER" id="PTHR27009">
    <property type="entry name" value="RUST RESISTANCE KINASE LR10-RELATED"/>
    <property type="match status" value="1"/>
</dbReference>
<keyword evidence="2" id="KW-0418">Kinase</keyword>
<protein>
    <submittedName>
        <fullName evidence="8">Uncharacterized protein</fullName>
    </submittedName>
</protein>
<keyword evidence="2" id="KW-0723">Serine/threonine-protein kinase</keyword>
<comment type="subcellular location">
    <subcellularLocation>
        <location evidence="1">Membrane</location>
        <topology evidence="1">Single-pass type I membrane protein</topology>
    </subcellularLocation>
</comment>
<dbReference type="GO" id="GO:0004674">
    <property type="term" value="F:protein serine/threonine kinase activity"/>
    <property type="evidence" value="ECO:0007669"/>
    <property type="project" value="UniProtKB-KW"/>
</dbReference>